<evidence type="ECO:0000313" key="2">
    <source>
        <dbReference type="EMBL" id="BDS06494.1"/>
    </source>
</evidence>
<feature type="signal peptide" evidence="1">
    <location>
        <begin position="1"/>
        <end position="21"/>
    </location>
</feature>
<name>A0AAT9FKJ4_9BACT</name>
<feature type="chain" id="PRO_5043669664" description="PEP-CTERM sorting domain-containing protein" evidence="1">
    <location>
        <begin position="22"/>
        <end position="220"/>
    </location>
</feature>
<gene>
    <name evidence="2" type="ORF">NT6N_15340</name>
</gene>
<organism evidence="2">
    <name type="scientific">Oceaniferula spumae</name>
    <dbReference type="NCBI Taxonomy" id="2979115"/>
    <lineage>
        <taxon>Bacteria</taxon>
        <taxon>Pseudomonadati</taxon>
        <taxon>Verrucomicrobiota</taxon>
        <taxon>Verrucomicrobiia</taxon>
        <taxon>Verrucomicrobiales</taxon>
        <taxon>Verrucomicrobiaceae</taxon>
        <taxon>Oceaniferula</taxon>
    </lineage>
</organism>
<proteinExistence type="predicted"/>
<evidence type="ECO:0000256" key="1">
    <source>
        <dbReference type="SAM" id="SignalP"/>
    </source>
</evidence>
<dbReference type="KEGG" id="osu:NT6N_15340"/>
<dbReference type="AlphaFoldDB" id="A0AAT9FKJ4"/>
<reference evidence="2" key="1">
    <citation type="submission" date="2024-07" db="EMBL/GenBank/DDBJ databases">
        <title>Complete genome sequence of Verrucomicrobiaceae bacterium NT6N.</title>
        <authorList>
            <person name="Huang C."/>
            <person name="Takami H."/>
            <person name="Hamasaki K."/>
        </authorList>
    </citation>
    <scope>NUCLEOTIDE SEQUENCE</scope>
    <source>
        <strain evidence="2">NT6N</strain>
    </source>
</reference>
<sequence length="220" mass="22580">MFKITPLVIISSAATIGLATAATVSISATAPTVDGADIANDNGAVDAGGNQGHVWSNRPLQGQTIVTGSNTGGYLLDAVTLKNLNNTITTGPTFSVIFGSVSGTVLTQIGTTESAVAPSYAPNDYITFNFDTPLLLNANTTYGFLWDTAAQGFVTVNNLDGNIYGGGTAISSGAGGTPDLSNLVDRGVDRVFHVNLTAVPEPSTSLYGLAGLALILRRRR</sequence>
<keyword evidence="1" id="KW-0732">Signal</keyword>
<protein>
    <recommendedName>
        <fullName evidence="3">PEP-CTERM sorting domain-containing protein</fullName>
    </recommendedName>
</protein>
<dbReference type="EMBL" id="AP026866">
    <property type="protein sequence ID" value="BDS06494.1"/>
    <property type="molecule type" value="Genomic_DNA"/>
</dbReference>
<evidence type="ECO:0008006" key="3">
    <source>
        <dbReference type="Google" id="ProtNLM"/>
    </source>
</evidence>
<accession>A0AAT9FKJ4</accession>